<evidence type="ECO:0000313" key="1">
    <source>
        <dbReference type="EMBL" id="MBD0379612.1"/>
    </source>
</evidence>
<dbReference type="AlphaFoldDB" id="A0A926KLQ2"/>
<dbReference type="Pfam" id="PF20207">
    <property type="entry name" value="DUF6568"/>
    <property type="match status" value="1"/>
</dbReference>
<dbReference type="Proteomes" id="UP000650466">
    <property type="component" value="Unassembled WGS sequence"/>
</dbReference>
<dbReference type="SUPFAM" id="SSF52833">
    <property type="entry name" value="Thioredoxin-like"/>
    <property type="match status" value="1"/>
</dbReference>
<protein>
    <submittedName>
        <fullName evidence="1">Thioredoxin family protein</fullName>
    </submittedName>
</protein>
<name>A0A926KLQ2_9BACL</name>
<dbReference type="RefSeq" id="WP_188173419.1">
    <property type="nucleotide sequence ID" value="NZ_JACVVD010000002.1"/>
</dbReference>
<dbReference type="Gene3D" id="3.40.30.10">
    <property type="entry name" value="Glutaredoxin"/>
    <property type="match status" value="1"/>
</dbReference>
<dbReference type="EMBL" id="JACVVD010000002">
    <property type="protein sequence ID" value="MBD0379612.1"/>
    <property type="molecule type" value="Genomic_DNA"/>
</dbReference>
<reference evidence="1" key="1">
    <citation type="submission" date="2020-09" db="EMBL/GenBank/DDBJ databases">
        <title>Draft Genome Sequence of Paenibacillus sp. WST5.</title>
        <authorList>
            <person name="Bao Z."/>
        </authorList>
    </citation>
    <scope>NUCLEOTIDE SEQUENCE</scope>
    <source>
        <strain evidence="1">WST5</strain>
    </source>
</reference>
<gene>
    <name evidence="1" type="ORF">ICC18_05745</name>
</gene>
<keyword evidence="2" id="KW-1185">Reference proteome</keyword>
<sequence length="141" mass="16406">MKDFVAKRMISGFIVIAVILLATGYGLSYSYERKMENEKRLFKNAITYKELEVKLINEPDIYAYYYQPGCQICEKVSPELLAYVEREKISLVPINIYRDEIAWDTYSIKVTPTLIRFSKGKEVERIAGNYPSEDYTAFVSK</sequence>
<evidence type="ECO:0000313" key="2">
    <source>
        <dbReference type="Proteomes" id="UP000650466"/>
    </source>
</evidence>
<accession>A0A926KLQ2</accession>
<dbReference type="InterPro" id="IPR036249">
    <property type="entry name" value="Thioredoxin-like_sf"/>
</dbReference>
<organism evidence="1 2">
    <name type="scientific">Paenibacillus sedimenti</name>
    <dbReference type="NCBI Taxonomy" id="2770274"/>
    <lineage>
        <taxon>Bacteria</taxon>
        <taxon>Bacillati</taxon>
        <taxon>Bacillota</taxon>
        <taxon>Bacilli</taxon>
        <taxon>Bacillales</taxon>
        <taxon>Paenibacillaceae</taxon>
        <taxon>Paenibacillus</taxon>
    </lineage>
</organism>
<comment type="caution">
    <text evidence="1">The sequence shown here is derived from an EMBL/GenBank/DDBJ whole genome shotgun (WGS) entry which is preliminary data.</text>
</comment>
<dbReference type="InterPro" id="IPR046698">
    <property type="entry name" value="PedC-like"/>
</dbReference>
<dbReference type="CDD" id="cd02947">
    <property type="entry name" value="TRX_family"/>
    <property type="match status" value="1"/>
</dbReference>
<proteinExistence type="predicted"/>